<protein>
    <submittedName>
        <fullName evidence="1">4574_t:CDS:1</fullName>
    </submittedName>
</protein>
<name>A0A9N9DIL2_9GLOM</name>
<dbReference type="OrthoDB" id="2434520at2759"/>
<dbReference type="EMBL" id="CAJVPY010005170">
    <property type="protein sequence ID" value="CAG8637021.1"/>
    <property type="molecule type" value="Genomic_DNA"/>
</dbReference>
<organism evidence="1 2">
    <name type="scientific">Dentiscutata erythropus</name>
    <dbReference type="NCBI Taxonomy" id="1348616"/>
    <lineage>
        <taxon>Eukaryota</taxon>
        <taxon>Fungi</taxon>
        <taxon>Fungi incertae sedis</taxon>
        <taxon>Mucoromycota</taxon>
        <taxon>Glomeromycotina</taxon>
        <taxon>Glomeromycetes</taxon>
        <taxon>Diversisporales</taxon>
        <taxon>Gigasporaceae</taxon>
        <taxon>Dentiscutata</taxon>
    </lineage>
</organism>
<accession>A0A9N9DIL2</accession>
<comment type="caution">
    <text evidence="1">The sequence shown here is derived from an EMBL/GenBank/DDBJ whole genome shotgun (WGS) entry which is preliminary data.</text>
</comment>
<reference evidence="1" key="1">
    <citation type="submission" date="2021-06" db="EMBL/GenBank/DDBJ databases">
        <authorList>
            <person name="Kallberg Y."/>
            <person name="Tangrot J."/>
            <person name="Rosling A."/>
        </authorList>
    </citation>
    <scope>NUCLEOTIDE SEQUENCE</scope>
    <source>
        <strain evidence="1">MA453B</strain>
    </source>
</reference>
<proteinExistence type="predicted"/>
<evidence type="ECO:0000313" key="2">
    <source>
        <dbReference type="Proteomes" id="UP000789405"/>
    </source>
</evidence>
<dbReference type="Proteomes" id="UP000789405">
    <property type="component" value="Unassembled WGS sequence"/>
</dbReference>
<dbReference type="AlphaFoldDB" id="A0A9N9DIL2"/>
<keyword evidence="2" id="KW-1185">Reference proteome</keyword>
<gene>
    <name evidence="1" type="ORF">DERYTH_LOCUS9453</name>
</gene>
<sequence>MGLKASFLDPRMLKLFSFATIQEQKETEDQIHTKLLSLKYQLTDLNNNEETERNLVTTNEDSQDSLSAELWGLCSIPDQDITEDEFTC</sequence>
<evidence type="ECO:0000313" key="1">
    <source>
        <dbReference type="EMBL" id="CAG8637021.1"/>
    </source>
</evidence>